<evidence type="ECO:0000313" key="2">
    <source>
        <dbReference type="Proteomes" id="UP000514752"/>
    </source>
</evidence>
<reference evidence="1 2" key="1">
    <citation type="submission" date="2020-07" db="EMBL/GenBank/DDBJ databases">
        <title>Genomic diversity of species in the Neisseriaceae family.</title>
        <authorList>
            <person name="Vincent A.T."/>
            <person name="Bernet E."/>
            <person name="Veyrier F.J."/>
        </authorList>
    </citation>
    <scope>NUCLEOTIDE SEQUENCE [LARGE SCALE GENOMIC DNA]</scope>
    <source>
        <strain evidence="1 2">DSM 22244</strain>
    </source>
</reference>
<dbReference type="EMBL" id="CP059567">
    <property type="protein sequence ID" value="QMT41167.1"/>
    <property type="molecule type" value="Genomic_DNA"/>
</dbReference>
<dbReference type="AlphaFoldDB" id="A0A7D7SJ34"/>
<dbReference type="InterPro" id="IPR007922">
    <property type="entry name" value="DciA-like"/>
</dbReference>
<dbReference type="Proteomes" id="UP000514752">
    <property type="component" value="Chromosome"/>
</dbReference>
<accession>A0A7D7SJ34</accession>
<dbReference type="KEGG" id="nsg:H3L94_03825"/>
<dbReference type="RefSeq" id="WP_182122722.1">
    <property type="nucleotide sequence ID" value="NZ_CP059567.1"/>
</dbReference>
<name>A0A7D7SJ34_9NEIS</name>
<proteinExistence type="predicted"/>
<gene>
    <name evidence="1" type="ORF">H3L94_03825</name>
</gene>
<protein>
    <submittedName>
        <fullName evidence="1">DUF721 domain-containing protein</fullName>
    </submittedName>
</protein>
<evidence type="ECO:0000313" key="1">
    <source>
        <dbReference type="EMBL" id="QMT41167.1"/>
    </source>
</evidence>
<organism evidence="1 2">
    <name type="scientific">Neisseria shayeganii</name>
    <dbReference type="NCBI Taxonomy" id="607712"/>
    <lineage>
        <taxon>Bacteria</taxon>
        <taxon>Pseudomonadati</taxon>
        <taxon>Pseudomonadota</taxon>
        <taxon>Betaproteobacteria</taxon>
        <taxon>Neisseriales</taxon>
        <taxon>Neisseriaceae</taxon>
        <taxon>Neisseria</taxon>
    </lineage>
</organism>
<dbReference type="Pfam" id="PF05258">
    <property type="entry name" value="DciA"/>
    <property type="match status" value="1"/>
</dbReference>
<sequence length="148" mass="16501">MTDLDRLSRENHLLNNLIDQARRWQRIEPRLLAVLPPNLQQRCRAVRIRDDGTLVLHAADNLAASRLRMIAPALVPKLQSIDSAIQSVHVKIRPPETVAEKTKQARLSPAAAGHCLAAAERLSQQHPDLAEALRTLAAKADHNRPPEH</sequence>